<accession>A0ABV2PYP0</accession>
<evidence type="ECO:0000313" key="2">
    <source>
        <dbReference type="EMBL" id="MET4570169.1"/>
    </source>
</evidence>
<protein>
    <recommendedName>
        <fullName evidence="4">Internal virion protein B</fullName>
    </recommendedName>
</protein>
<dbReference type="Proteomes" id="UP001549251">
    <property type="component" value="Unassembled WGS sequence"/>
</dbReference>
<comment type="caution">
    <text evidence="2">The sequence shown here is derived from an EMBL/GenBank/DDBJ whole genome shotgun (WGS) entry which is preliminary data.</text>
</comment>
<evidence type="ECO:0000313" key="3">
    <source>
        <dbReference type="Proteomes" id="UP001549251"/>
    </source>
</evidence>
<organism evidence="2 3">
    <name type="scientific">Rhodanobacter soli</name>
    <dbReference type="NCBI Taxonomy" id="590609"/>
    <lineage>
        <taxon>Bacteria</taxon>
        <taxon>Pseudomonadati</taxon>
        <taxon>Pseudomonadota</taxon>
        <taxon>Gammaproteobacteria</taxon>
        <taxon>Lysobacterales</taxon>
        <taxon>Rhodanobacteraceae</taxon>
        <taxon>Rhodanobacter</taxon>
    </lineage>
</organism>
<evidence type="ECO:0008006" key="4">
    <source>
        <dbReference type="Google" id="ProtNLM"/>
    </source>
</evidence>
<gene>
    <name evidence="2" type="ORF">ABIE04_002530</name>
</gene>
<dbReference type="Pfam" id="PF24072">
    <property type="entry name" value="T7_gp14"/>
    <property type="match status" value="1"/>
</dbReference>
<evidence type="ECO:0000256" key="1">
    <source>
        <dbReference type="SAM" id="MobiDB-lite"/>
    </source>
</evidence>
<feature type="compositionally biased region" description="Low complexity" evidence="1">
    <location>
        <begin position="63"/>
        <end position="75"/>
    </location>
</feature>
<keyword evidence="3" id="KW-1185">Reference proteome</keyword>
<proteinExistence type="predicted"/>
<reference evidence="2 3" key="1">
    <citation type="submission" date="2024-06" db="EMBL/GenBank/DDBJ databases">
        <title>Sorghum-associated microbial communities from plants grown in Nebraska, USA.</title>
        <authorList>
            <person name="Schachtman D."/>
        </authorList>
    </citation>
    <scope>NUCLEOTIDE SEQUENCE [LARGE SCALE GENOMIC DNA]</scope>
    <source>
        <strain evidence="2 3">1757</strain>
    </source>
</reference>
<name>A0ABV2PYP0_9GAMM</name>
<feature type="region of interest" description="Disordered" evidence="1">
    <location>
        <begin position="152"/>
        <end position="173"/>
    </location>
</feature>
<sequence>MCEPASITMGVMAVLAAGASVYQANQQKHALEDQMKVAQQQTDQAAMAQTDDRIKAAREQRAAARAASAESGASGNSTDAILNDIMMQSGRDVSRIEKNRENGQLETQQQARSRTAEINGQLVTGLAGAASQGASAGSAMYTSYKNYIPKIPDSGQHAPSRVTLDRQQFTIGK</sequence>
<dbReference type="EMBL" id="JBEPSD010000002">
    <property type="protein sequence ID" value="MET4570169.1"/>
    <property type="molecule type" value="Genomic_DNA"/>
</dbReference>
<feature type="region of interest" description="Disordered" evidence="1">
    <location>
        <begin position="62"/>
        <end position="81"/>
    </location>
</feature>
<dbReference type="InterPro" id="IPR038996">
    <property type="entry name" value="Gp14"/>
</dbReference>